<evidence type="ECO:0000256" key="5">
    <source>
        <dbReference type="SAM" id="Phobius"/>
    </source>
</evidence>
<keyword evidence="2 5" id="KW-0812">Transmembrane</keyword>
<feature type="transmembrane region" description="Helical" evidence="5">
    <location>
        <begin position="120"/>
        <end position="138"/>
    </location>
</feature>
<evidence type="ECO:0000259" key="6">
    <source>
        <dbReference type="Pfam" id="PF04932"/>
    </source>
</evidence>
<accession>A0ABN0XPW6</accession>
<evidence type="ECO:0000313" key="7">
    <source>
        <dbReference type="EMBL" id="GAA0369581.1"/>
    </source>
</evidence>
<comment type="subcellular location">
    <subcellularLocation>
        <location evidence="1">Membrane</location>
        <topology evidence="1">Multi-pass membrane protein</topology>
    </subcellularLocation>
</comment>
<evidence type="ECO:0000256" key="4">
    <source>
        <dbReference type="ARBA" id="ARBA00023136"/>
    </source>
</evidence>
<evidence type="ECO:0000313" key="8">
    <source>
        <dbReference type="Proteomes" id="UP001501757"/>
    </source>
</evidence>
<protein>
    <recommendedName>
        <fullName evidence="6">O-antigen ligase-related domain-containing protein</fullName>
    </recommendedName>
</protein>
<evidence type="ECO:0000256" key="1">
    <source>
        <dbReference type="ARBA" id="ARBA00004141"/>
    </source>
</evidence>
<evidence type="ECO:0000256" key="2">
    <source>
        <dbReference type="ARBA" id="ARBA00022692"/>
    </source>
</evidence>
<sequence>MPFAYNFMPDAWHERMSTIVEDNEEDYDGSVQGRFNAWRMAFNISNDKVFAGGFDAATPENFIRYAPDPLDFHDFHSIYFQMLGKHGWGGLFIFLMMYYAAWRTANSIRKKVSGDSELKWARDLSAMIQVSLIAYATGGAFLGMAYFDLPFHFLITLVAVHVLVDKELQSRKEKIQQPVQSKTLWSHNP</sequence>
<proteinExistence type="predicted"/>
<name>A0ABN0XPW6_9ALTE</name>
<dbReference type="EMBL" id="BAAAEI010000023">
    <property type="protein sequence ID" value="GAA0369581.1"/>
    <property type="molecule type" value="Genomic_DNA"/>
</dbReference>
<feature type="domain" description="O-antigen ligase-related" evidence="6">
    <location>
        <begin position="14"/>
        <end position="95"/>
    </location>
</feature>
<feature type="transmembrane region" description="Helical" evidence="5">
    <location>
        <begin position="78"/>
        <end position="99"/>
    </location>
</feature>
<keyword evidence="4 5" id="KW-0472">Membrane</keyword>
<reference evidence="7 8" key="1">
    <citation type="journal article" date="2019" name="Int. J. Syst. Evol. Microbiol.">
        <title>The Global Catalogue of Microorganisms (GCM) 10K type strain sequencing project: providing services to taxonomists for standard genome sequencing and annotation.</title>
        <authorList>
            <consortium name="The Broad Institute Genomics Platform"/>
            <consortium name="The Broad Institute Genome Sequencing Center for Infectious Disease"/>
            <person name="Wu L."/>
            <person name="Ma J."/>
        </authorList>
    </citation>
    <scope>NUCLEOTIDE SEQUENCE [LARGE SCALE GENOMIC DNA]</scope>
    <source>
        <strain evidence="7 8">JCM 13378</strain>
    </source>
</reference>
<gene>
    <name evidence="7" type="ORF">GCM10009092_37300</name>
</gene>
<organism evidence="7 8">
    <name type="scientific">Bowmanella denitrificans</name>
    <dbReference type="NCBI Taxonomy" id="366582"/>
    <lineage>
        <taxon>Bacteria</taxon>
        <taxon>Pseudomonadati</taxon>
        <taxon>Pseudomonadota</taxon>
        <taxon>Gammaproteobacteria</taxon>
        <taxon>Alteromonadales</taxon>
        <taxon>Alteromonadaceae</taxon>
        <taxon>Bowmanella</taxon>
    </lineage>
</organism>
<dbReference type="Proteomes" id="UP001501757">
    <property type="component" value="Unassembled WGS sequence"/>
</dbReference>
<dbReference type="InterPro" id="IPR007016">
    <property type="entry name" value="O-antigen_ligase-rel_domated"/>
</dbReference>
<dbReference type="Pfam" id="PF04932">
    <property type="entry name" value="Wzy_C"/>
    <property type="match status" value="1"/>
</dbReference>
<comment type="caution">
    <text evidence="7">The sequence shown here is derived from an EMBL/GenBank/DDBJ whole genome shotgun (WGS) entry which is preliminary data.</text>
</comment>
<keyword evidence="8" id="KW-1185">Reference proteome</keyword>
<keyword evidence="3 5" id="KW-1133">Transmembrane helix</keyword>
<evidence type="ECO:0000256" key="3">
    <source>
        <dbReference type="ARBA" id="ARBA00022989"/>
    </source>
</evidence>